<dbReference type="PANTHER" id="PTHR31635:SF196">
    <property type="entry name" value="REVERSE TRANSCRIPTASE DOMAIN-CONTAINING PROTEIN-RELATED"/>
    <property type="match status" value="1"/>
</dbReference>
<dbReference type="Pfam" id="PF00078">
    <property type="entry name" value="RVT_1"/>
    <property type="match status" value="1"/>
</dbReference>
<dbReference type="InterPro" id="IPR026960">
    <property type="entry name" value="RVT-Znf"/>
</dbReference>
<feature type="domain" description="Reverse transcriptase" evidence="2">
    <location>
        <begin position="797"/>
        <end position="885"/>
    </location>
</feature>
<dbReference type="AlphaFoldDB" id="A0AAV5KPV3"/>
<feature type="compositionally biased region" description="Basic and acidic residues" evidence="1">
    <location>
        <begin position="99"/>
        <end position="108"/>
    </location>
</feature>
<accession>A0AAV5KPV3</accession>
<dbReference type="Gene3D" id="3.60.10.10">
    <property type="entry name" value="Endonuclease/exonuclease/phosphatase"/>
    <property type="match status" value="1"/>
</dbReference>
<comment type="caution">
    <text evidence="4">The sequence shown here is derived from an EMBL/GenBank/DDBJ whole genome shotgun (WGS) entry which is preliminary data.</text>
</comment>
<evidence type="ECO:0000259" key="2">
    <source>
        <dbReference type="Pfam" id="PF00078"/>
    </source>
</evidence>
<keyword evidence="5" id="KW-1185">Reference proteome</keyword>
<dbReference type="Pfam" id="PF13966">
    <property type="entry name" value="zf-RVT"/>
    <property type="match status" value="1"/>
</dbReference>
<name>A0AAV5KPV3_9ROSI</name>
<gene>
    <name evidence="4" type="ORF">SLEP1_g35894</name>
</gene>
<feature type="domain" description="Reverse transcriptase zinc-binding" evidence="3">
    <location>
        <begin position="1035"/>
        <end position="1125"/>
    </location>
</feature>
<dbReference type="SUPFAM" id="SSF56219">
    <property type="entry name" value="DNase I-like"/>
    <property type="match status" value="1"/>
</dbReference>
<dbReference type="EMBL" id="BPVZ01000072">
    <property type="protein sequence ID" value="GKV26629.1"/>
    <property type="molecule type" value="Genomic_DNA"/>
</dbReference>
<evidence type="ECO:0000313" key="5">
    <source>
        <dbReference type="Proteomes" id="UP001054252"/>
    </source>
</evidence>
<feature type="region of interest" description="Disordered" evidence="1">
    <location>
        <begin position="91"/>
        <end position="112"/>
    </location>
</feature>
<reference evidence="4 5" key="1">
    <citation type="journal article" date="2021" name="Commun. Biol.">
        <title>The genome of Shorea leprosula (Dipterocarpaceae) highlights the ecological relevance of drought in aseasonal tropical rainforests.</title>
        <authorList>
            <person name="Ng K.K.S."/>
            <person name="Kobayashi M.J."/>
            <person name="Fawcett J.A."/>
            <person name="Hatakeyama M."/>
            <person name="Paape T."/>
            <person name="Ng C.H."/>
            <person name="Ang C.C."/>
            <person name="Tnah L.H."/>
            <person name="Lee C.T."/>
            <person name="Nishiyama T."/>
            <person name="Sese J."/>
            <person name="O'Brien M.J."/>
            <person name="Copetti D."/>
            <person name="Mohd Noor M.I."/>
            <person name="Ong R.C."/>
            <person name="Putra M."/>
            <person name="Sireger I.Z."/>
            <person name="Indrioko S."/>
            <person name="Kosugi Y."/>
            <person name="Izuno A."/>
            <person name="Isagi Y."/>
            <person name="Lee S.L."/>
            <person name="Shimizu K.K."/>
        </authorList>
    </citation>
    <scope>NUCLEOTIDE SEQUENCE [LARGE SCALE GENOMIC DNA]</scope>
    <source>
        <strain evidence="4">214</strain>
    </source>
</reference>
<dbReference type="InterPro" id="IPR000477">
    <property type="entry name" value="RT_dom"/>
</dbReference>
<dbReference type="Proteomes" id="UP001054252">
    <property type="component" value="Unassembled WGS sequence"/>
</dbReference>
<evidence type="ECO:0008006" key="6">
    <source>
        <dbReference type="Google" id="ProtNLM"/>
    </source>
</evidence>
<evidence type="ECO:0000259" key="3">
    <source>
        <dbReference type="Pfam" id="PF13966"/>
    </source>
</evidence>
<organism evidence="4 5">
    <name type="scientific">Rubroshorea leprosula</name>
    <dbReference type="NCBI Taxonomy" id="152421"/>
    <lineage>
        <taxon>Eukaryota</taxon>
        <taxon>Viridiplantae</taxon>
        <taxon>Streptophyta</taxon>
        <taxon>Embryophyta</taxon>
        <taxon>Tracheophyta</taxon>
        <taxon>Spermatophyta</taxon>
        <taxon>Magnoliopsida</taxon>
        <taxon>eudicotyledons</taxon>
        <taxon>Gunneridae</taxon>
        <taxon>Pentapetalae</taxon>
        <taxon>rosids</taxon>
        <taxon>malvids</taxon>
        <taxon>Malvales</taxon>
        <taxon>Dipterocarpaceae</taxon>
        <taxon>Rubroshorea</taxon>
    </lineage>
</organism>
<dbReference type="PANTHER" id="PTHR31635">
    <property type="entry name" value="REVERSE TRANSCRIPTASE DOMAIN-CONTAINING PROTEIN-RELATED"/>
    <property type="match status" value="1"/>
</dbReference>
<protein>
    <recommendedName>
        <fullName evidence="6">Reverse transcriptase domain-containing protein</fullName>
    </recommendedName>
</protein>
<feature type="region of interest" description="Disordered" evidence="1">
    <location>
        <begin position="481"/>
        <end position="508"/>
    </location>
</feature>
<dbReference type="InterPro" id="IPR036691">
    <property type="entry name" value="Endo/exonu/phosph_ase_sf"/>
</dbReference>
<evidence type="ECO:0000256" key="1">
    <source>
        <dbReference type="SAM" id="MobiDB-lite"/>
    </source>
</evidence>
<proteinExistence type="predicted"/>
<sequence>MFLRYGRVYDIYAPNRKSKNGSIFGFVRFLGVKDKKELERNLDQIWVGGWKLWVNRPRYDEEKKEVGEKKSSKGTVTVVQNRSFAKVVKGIQGSNADEEQSKQSEAGRSRIASNWQPATRGVWKERGMGKNWAGTEYNVKPEEYEWLDGCYIGIVHSVEMVHNLQEKFYMEGYFSCQIQAMGGKMVLLLGEDKEELKDLVEMASDWLRQWFAEVQPWTPKMIANERFVWIRCQGVPLNAWGTDFFSTMSCLRGKFICLDDSTSKKKRFDIARFLISTPIMETIIVTRQIKINGDIYQVKFSEEEFTNSFFSLKEYFMPSFHSELEDHETWSTGSDSEIQALENGWMKEDVQTGDPRVEDDDVSVRMKEKEKRQSVDVSGEGGEQVETGGVTRDKIQILNLVDDSTRTGVESKRQEVHGERVERRNEEEDEDMFWKGYEAERGRIDEWIGNQIGEIKSKRGRRRVRWCSSVYQELDAGDVVEKSRKERRKQSTQQREGKPTPTFMPNLNGKIAMDSIGDSDIQNYNKILKKQRSLWGTEDLDWVAKASIGKSGGLLYVWDPRVLKRKETIEGENFIGVYGLWGREETPVYIVNIYSLCQITNKRALWEELQRLIDSRRGKWCLTGDFNVVRRANERARCKMTSTEMRGFDAFIHNSELIDLPLVGRKYTWYNSNGQYMSRIDRFLLLEEWMAKWSNVKQWGLKRRILEKTKARWDGISFKQISQTDNEILTAAFSKQEIKEAIWNYDSSKSPGLDGFNFRFIKTMWEVIKSDVVNFVQEFQEHGRLVRGSNASFIVLIPKTENPQGIEEYRPISLIGIMYKIIAKLLANRLRKLLPKVIGEQQMAFLEGRQLAEGVVIANEVIDEVKRKKMKSFLFKVDFEKVYDKRITVDKYEKGRGCWQDWIAKNSGVGSTWWRDVSAINTMDRENNGWLKEGFKINIGEGRTVSFWWDNWGGKGCLANKFLRLYLLSTGKNNTCSEMGSKSNGAWEWNLRWRRNLFEWEAKEAMELQSKIRDVKTSQGSPDRWELIHDKDGQYTTKSANRLLTKEESEANRSTTFTRVWNSILPSKILAFNWQLLLDRIPTKMNLLRRGIIKDTGEGKCGICNEEEEDTTHMFLKCKMARWLWMACAKWWGINVTLEEDCWNTLQNFKREPKETS</sequence>
<evidence type="ECO:0000313" key="4">
    <source>
        <dbReference type="EMBL" id="GKV26629.1"/>
    </source>
</evidence>